<protein>
    <submittedName>
        <fullName evidence="7">Putative multidrug-efflux transporter</fullName>
    </submittedName>
</protein>
<dbReference type="PANTHER" id="PTHR23501">
    <property type="entry name" value="MAJOR FACILITATOR SUPERFAMILY"/>
    <property type="match status" value="1"/>
</dbReference>
<dbReference type="OrthoDB" id="9807274at2"/>
<reference evidence="7 8" key="1">
    <citation type="submission" date="2018-01" db="EMBL/GenBank/DDBJ databases">
        <title>Saezia sanguinis gen. nov., sp. nov., in the order Burkholderiales isolated from human blood.</title>
        <authorList>
            <person name="Medina-Pascual M.J."/>
            <person name="Valdezate S."/>
            <person name="Monzon S."/>
            <person name="Cuesta I."/>
            <person name="Carrasco G."/>
            <person name="Villalon P."/>
            <person name="Saez-Nieto J.A."/>
        </authorList>
    </citation>
    <scope>NUCLEOTIDE SEQUENCE [LARGE SCALE GENOMIC DNA]</scope>
    <source>
        <strain evidence="7 8">CNM695-12</strain>
    </source>
</reference>
<evidence type="ECO:0000256" key="3">
    <source>
        <dbReference type="ARBA" id="ARBA00022989"/>
    </source>
</evidence>
<evidence type="ECO:0000256" key="5">
    <source>
        <dbReference type="SAM" id="Phobius"/>
    </source>
</evidence>
<feature type="transmembrane region" description="Helical" evidence="5">
    <location>
        <begin position="100"/>
        <end position="120"/>
    </location>
</feature>
<dbReference type="Proteomes" id="UP000286947">
    <property type="component" value="Unassembled WGS sequence"/>
</dbReference>
<accession>A0A433SD48</accession>
<organism evidence="7 8">
    <name type="scientific">Saezia sanguinis</name>
    <dbReference type="NCBI Taxonomy" id="1965230"/>
    <lineage>
        <taxon>Bacteria</taxon>
        <taxon>Pseudomonadati</taxon>
        <taxon>Pseudomonadota</taxon>
        <taxon>Betaproteobacteria</taxon>
        <taxon>Burkholderiales</taxon>
        <taxon>Saeziaceae</taxon>
        <taxon>Saezia</taxon>
    </lineage>
</organism>
<dbReference type="AlphaFoldDB" id="A0A433SD48"/>
<evidence type="ECO:0000256" key="1">
    <source>
        <dbReference type="ARBA" id="ARBA00004141"/>
    </source>
</evidence>
<dbReference type="GO" id="GO:0005886">
    <property type="term" value="C:plasma membrane"/>
    <property type="evidence" value="ECO:0007669"/>
    <property type="project" value="TreeGrafter"/>
</dbReference>
<dbReference type="SUPFAM" id="SSF103473">
    <property type="entry name" value="MFS general substrate transporter"/>
    <property type="match status" value="1"/>
</dbReference>
<evidence type="ECO:0000256" key="4">
    <source>
        <dbReference type="ARBA" id="ARBA00023136"/>
    </source>
</evidence>
<dbReference type="Gene3D" id="1.20.1720.10">
    <property type="entry name" value="Multidrug resistance protein D"/>
    <property type="match status" value="1"/>
</dbReference>
<feature type="transmembrane region" description="Helical" evidence="5">
    <location>
        <begin position="293"/>
        <end position="317"/>
    </location>
</feature>
<dbReference type="GO" id="GO:0022857">
    <property type="term" value="F:transmembrane transporter activity"/>
    <property type="evidence" value="ECO:0007669"/>
    <property type="project" value="InterPro"/>
</dbReference>
<feature type="transmembrane region" description="Helical" evidence="5">
    <location>
        <begin position="33"/>
        <end position="58"/>
    </location>
</feature>
<gene>
    <name evidence="7" type="ORF">CUZ56_01939</name>
</gene>
<comment type="subcellular location">
    <subcellularLocation>
        <location evidence="1">Membrane</location>
        <topology evidence="1">Multi-pass membrane protein</topology>
    </subcellularLocation>
</comment>
<dbReference type="PANTHER" id="PTHR23501:SF154">
    <property type="entry name" value="MULTIDRUG-EFFLUX TRANSPORTER RV1634-RELATED"/>
    <property type="match status" value="1"/>
</dbReference>
<keyword evidence="8" id="KW-1185">Reference proteome</keyword>
<evidence type="ECO:0000259" key="6">
    <source>
        <dbReference type="PROSITE" id="PS50850"/>
    </source>
</evidence>
<dbReference type="Pfam" id="PF07690">
    <property type="entry name" value="MFS_1"/>
    <property type="match status" value="1"/>
</dbReference>
<feature type="transmembrane region" description="Helical" evidence="5">
    <location>
        <begin position="426"/>
        <end position="447"/>
    </location>
</feature>
<keyword evidence="4 5" id="KW-0472">Membrane</keyword>
<dbReference type="PROSITE" id="PS50850">
    <property type="entry name" value="MFS"/>
    <property type="match status" value="1"/>
</dbReference>
<dbReference type="InterPro" id="IPR011701">
    <property type="entry name" value="MFS"/>
</dbReference>
<feature type="transmembrane region" description="Helical" evidence="5">
    <location>
        <begin position="323"/>
        <end position="345"/>
    </location>
</feature>
<feature type="transmembrane region" description="Helical" evidence="5">
    <location>
        <begin position="382"/>
        <end position="405"/>
    </location>
</feature>
<dbReference type="InterPro" id="IPR020846">
    <property type="entry name" value="MFS_dom"/>
</dbReference>
<feature type="transmembrane region" description="Helical" evidence="5">
    <location>
        <begin position="357"/>
        <end position="376"/>
    </location>
</feature>
<feature type="transmembrane region" description="Helical" evidence="5">
    <location>
        <begin position="227"/>
        <end position="247"/>
    </location>
</feature>
<dbReference type="Gene3D" id="1.20.1250.20">
    <property type="entry name" value="MFS general substrate transporter like domains"/>
    <property type="match status" value="1"/>
</dbReference>
<comment type="caution">
    <text evidence="7">The sequence shown here is derived from an EMBL/GenBank/DDBJ whole genome shotgun (WGS) entry which is preliminary data.</text>
</comment>
<feature type="domain" description="Major facilitator superfamily (MFS) profile" evidence="6">
    <location>
        <begin position="36"/>
        <end position="489"/>
    </location>
</feature>
<feature type="transmembrane region" description="Helical" evidence="5">
    <location>
        <begin position="70"/>
        <end position="93"/>
    </location>
</feature>
<feature type="transmembrane region" description="Helical" evidence="5">
    <location>
        <begin position="467"/>
        <end position="488"/>
    </location>
</feature>
<evidence type="ECO:0000256" key="2">
    <source>
        <dbReference type="ARBA" id="ARBA00022692"/>
    </source>
</evidence>
<feature type="transmembrane region" description="Helical" evidence="5">
    <location>
        <begin position="126"/>
        <end position="147"/>
    </location>
</feature>
<dbReference type="EMBL" id="PQSP01000004">
    <property type="protein sequence ID" value="RUS66659.1"/>
    <property type="molecule type" value="Genomic_DNA"/>
</dbReference>
<sequence length="494" mass="51646">MTSQTRSDTVESARIPADQPVVASWGTLFSSEYIWRAVAVTGGVALYAINVLIVATIMPSIVAEIGGVNYYAWSTTLFVVASILGSALTVSVLNRWGARTAYLAAMAVFMLGSLVCALAPSMLVLLAGRTVQGLSGGVLTALSYALIRQVFKPFLWPRAIALVSAMWGIATLCGPAIGGVFAEYGLWRWSFGVLLPVAVVQALIVLKQLARGVQREAGSTGREKASIPWLALTLLVASAMVVAVSSLEKTRLWIPLSGCVGGLLLGALAVWVDSRSQGTQMLPVGGHSLRMPLGVVYACIWLLQAGIMVEIYVPYFLQQLHGYGPLAAGYLAAVMAAGWSAASLFSSGRSGQRASQMLRLGPVLCAGSLLALAVLLPWRWDIYPLQLMFLLAALAGTGFGIGSTWPHLLTRVMQLAAPGQGGHASAAGTTLQLYGMAIGSALAGLVVNATGGGQEGAPPTLIGQAALWLMAGFVVLPALAAILTWRLTRKPDGA</sequence>
<keyword evidence="3 5" id="KW-1133">Transmembrane helix</keyword>
<proteinExistence type="predicted"/>
<dbReference type="RefSeq" id="WP_126980136.1">
    <property type="nucleotide sequence ID" value="NZ_PQSP01000004.1"/>
</dbReference>
<feature type="transmembrane region" description="Helical" evidence="5">
    <location>
        <begin position="159"/>
        <end position="181"/>
    </location>
</feature>
<dbReference type="InterPro" id="IPR036259">
    <property type="entry name" value="MFS_trans_sf"/>
</dbReference>
<feature type="transmembrane region" description="Helical" evidence="5">
    <location>
        <begin position="187"/>
        <end position="206"/>
    </location>
</feature>
<keyword evidence="2 5" id="KW-0812">Transmembrane</keyword>
<evidence type="ECO:0000313" key="7">
    <source>
        <dbReference type="EMBL" id="RUS66659.1"/>
    </source>
</evidence>
<evidence type="ECO:0000313" key="8">
    <source>
        <dbReference type="Proteomes" id="UP000286947"/>
    </source>
</evidence>
<feature type="transmembrane region" description="Helical" evidence="5">
    <location>
        <begin position="253"/>
        <end position="272"/>
    </location>
</feature>
<name>A0A433SD48_9BURK</name>